<evidence type="ECO:0000313" key="2">
    <source>
        <dbReference type="EMBL" id="KAF3573595.1"/>
    </source>
</evidence>
<gene>
    <name evidence="2" type="ORF">F2Q69_00058502</name>
</gene>
<evidence type="ECO:0000313" key="3">
    <source>
        <dbReference type="Proteomes" id="UP000712600"/>
    </source>
</evidence>
<organism evidence="2 3">
    <name type="scientific">Brassica cretica</name>
    <name type="common">Mustard</name>
    <dbReference type="NCBI Taxonomy" id="69181"/>
    <lineage>
        <taxon>Eukaryota</taxon>
        <taxon>Viridiplantae</taxon>
        <taxon>Streptophyta</taxon>
        <taxon>Embryophyta</taxon>
        <taxon>Tracheophyta</taxon>
        <taxon>Spermatophyta</taxon>
        <taxon>Magnoliopsida</taxon>
        <taxon>eudicotyledons</taxon>
        <taxon>Gunneridae</taxon>
        <taxon>Pentapetalae</taxon>
        <taxon>rosids</taxon>
        <taxon>malvids</taxon>
        <taxon>Brassicales</taxon>
        <taxon>Brassicaceae</taxon>
        <taxon>Brassiceae</taxon>
        <taxon>Brassica</taxon>
    </lineage>
</organism>
<proteinExistence type="predicted"/>
<dbReference type="Proteomes" id="UP000712600">
    <property type="component" value="Unassembled WGS sequence"/>
</dbReference>
<comment type="caution">
    <text evidence="2">The sequence shown here is derived from an EMBL/GenBank/DDBJ whole genome shotgun (WGS) entry which is preliminary data.</text>
</comment>
<name>A0A8S9RLQ2_BRACR</name>
<sequence length="282" mass="30685">MPPVTLRCYSVRSQSRCFFLPGLLLPLGQLIPAPREIDWKQDKSFRYNYGARRDPNFQAASSNLEVTGPSHRRPARERLSLTRENNAAAGSKESHSRQSTHTLRTEWRPAATGSQRDTSSKDARPLISHTPSPRPQREGGASVLGGSPAVRHASGEISAPSEERRSAVNRLSLTTERVPLLQDGVANVESGRLQEVDTQYLEETVPITGGTSVPSSSRNPDPFTDRLKQPFHSPTGGLSGVLALSWKDNVKLEVLFSSPNGSSGCCKGTYHFPPSTTGATPF</sequence>
<evidence type="ECO:0000256" key="1">
    <source>
        <dbReference type="SAM" id="MobiDB-lite"/>
    </source>
</evidence>
<dbReference type="AlphaFoldDB" id="A0A8S9RLQ2"/>
<accession>A0A8S9RLQ2</accession>
<dbReference type="EMBL" id="QGKX02000095">
    <property type="protein sequence ID" value="KAF3573595.1"/>
    <property type="molecule type" value="Genomic_DNA"/>
</dbReference>
<feature type="region of interest" description="Disordered" evidence="1">
    <location>
        <begin position="60"/>
        <end position="167"/>
    </location>
</feature>
<reference evidence="2" key="1">
    <citation type="submission" date="2019-12" db="EMBL/GenBank/DDBJ databases">
        <title>Genome sequencing and annotation of Brassica cretica.</title>
        <authorList>
            <person name="Studholme D.J."/>
            <person name="Sarris P."/>
        </authorList>
    </citation>
    <scope>NUCLEOTIDE SEQUENCE</scope>
    <source>
        <strain evidence="2">PFS-109/04</strain>
        <tissue evidence="2">Leaf</tissue>
    </source>
</reference>
<protein>
    <submittedName>
        <fullName evidence="2">Uncharacterized protein</fullName>
    </submittedName>
</protein>